<feature type="region of interest" description="Disordered" evidence="1">
    <location>
        <begin position="93"/>
        <end position="119"/>
    </location>
</feature>
<keyword evidence="3" id="KW-1185">Reference proteome</keyword>
<organism evidence="3">
    <name type="scientific">Chaetomium thermophilum (strain DSM 1495 / CBS 144.50 / IMI 039719)</name>
    <name type="common">Thermochaetoides thermophila</name>
    <dbReference type="NCBI Taxonomy" id="759272"/>
    <lineage>
        <taxon>Eukaryota</taxon>
        <taxon>Fungi</taxon>
        <taxon>Dikarya</taxon>
        <taxon>Ascomycota</taxon>
        <taxon>Pezizomycotina</taxon>
        <taxon>Sordariomycetes</taxon>
        <taxon>Sordariomycetidae</taxon>
        <taxon>Sordariales</taxon>
        <taxon>Chaetomiaceae</taxon>
        <taxon>Thermochaetoides</taxon>
    </lineage>
</organism>
<feature type="compositionally biased region" description="Basic and acidic residues" evidence="1">
    <location>
        <begin position="211"/>
        <end position="220"/>
    </location>
</feature>
<feature type="compositionally biased region" description="Basic and acidic residues" evidence="1">
    <location>
        <begin position="231"/>
        <end position="244"/>
    </location>
</feature>
<dbReference type="KEGG" id="cthr:CTHT_0038210"/>
<dbReference type="RefSeq" id="XP_006694241.1">
    <property type="nucleotide sequence ID" value="XM_006694178.1"/>
</dbReference>
<dbReference type="EMBL" id="GL988041">
    <property type="protein sequence ID" value="EGS21945.1"/>
    <property type="molecule type" value="Genomic_DNA"/>
</dbReference>
<feature type="compositionally biased region" description="Polar residues" evidence="1">
    <location>
        <begin position="180"/>
        <end position="210"/>
    </location>
</feature>
<dbReference type="Proteomes" id="UP000008066">
    <property type="component" value="Unassembled WGS sequence"/>
</dbReference>
<sequence>MDQQAIQRAISGLAIRMSAVHIRMVALTQLIQQTNDPTGVLKTDLAACQRQMTQYQVELAQFQQQATTAHRASLAAMGLLGLVETVPAPVSQPQVGGISGSIRAQSYESERNTGKRKIRKRGASFRRGGQSEAFYVGRREISSGDARGLFVRGESSNTGIDVYTPSIRKESTNRCFQTLNRTTNEQAKSDFSTTEQNSATVTHNSAPQESNEPKKHEENVKNATEGASSHSDSKADTKTDKKSYAAETMKSLSKKKSFSRQKSSWAEEMEEEEAEDGRGKGA</sequence>
<evidence type="ECO:0000313" key="2">
    <source>
        <dbReference type="EMBL" id="EGS21945.1"/>
    </source>
</evidence>
<dbReference type="GeneID" id="18257859"/>
<evidence type="ECO:0000313" key="3">
    <source>
        <dbReference type="Proteomes" id="UP000008066"/>
    </source>
</evidence>
<proteinExistence type="predicted"/>
<dbReference type="AlphaFoldDB" id="G0S8B1"/>
<gene>
    <name evidence="2" type="ORF">CTHT_0038210</name>
</gene>
<accession>G0S8B1</accession>
<reference evidence="2 3" key="1">
    <citation type="journal article" date="2011" name="Cell">
        <title>Insight into structure and assembly of the nuclear pore complex by utilizing the genome of a eukaryotic thermophile.</title>
        <authorList>
            <person name="Amlacher S."/>
            <person name="Sarges P."/>
            <person name="Flemming D."/>
            <person name="van Noort V."/>
            <person name="Kunze R."/>
            <person name="Devos D.P."/>
            <person name="Arumugam M."/>
            <person name="Bork P."/>
            <person name="Hurt E."/>
        </authorList>
    </citation>
    <scope>NUCLEOTIDE SEQUENCE [LARGE SCALE GENOMIC DNA]</scope>
    <source>
        <strain evidence="3">DSM 1495 / CBS 144.50 / IMI 039719</strain>
    </source>
</reference>
<feature type="region of interest" description="Disordered" evidence="1">
    <location>
        <begin position="180"/>
        <end position="282"/>
    </location>
</feature>
<name>G0S8B1_CHATD</name>
<protein>
    <submittedName>
        <fullName evidence="2">Uncharacterized protein</fullName>
    </submittedName>
</protein>
<evidence type="ECO:0000256" key="1">
    <source>
        <dbReference type="SAM" id="MobiDB-lite"/>
    </source>
</evidence>
<dbReference type="HOGENOM" id="CLU_986961_0_0_1"/>